<proteinExistence type="predicted"/>
<reference evidence="1" key="1">
    <citation type="submission" date="2019-04" db="EMBL/GenBank/DDBJ databases">
        <title>Friends and foes A comparative genomics studyof 23 Aspergillus species from section Flavi.</title>
        <authorList>
            <consortium name="DOE Joint Genome Institute"/>
            <person name="Kjaerbolling I."/>
            <person name="Vesth T."/>
            <person name="Frisvad J.C."/>
            <person name="Nybo J.L."/>
            <person name="Theobald S."/>
            <person name="Kildgaard S."/>
            <person name="Isbrandt T."/>
            <person name="Kuo A."/>
            <person name="Sato A."/>
            <person name="Lyhne E.K."/>
            <person name="Kogle M.E."/>
            <person name="Wiebenga A."/>
            <person name="Kun R.S."/>
            <person name="Lubbers R.J."/>
            <person name="Makela M.R."/>
            <person name="Barry K."/>
            <person name="Chovatia M."/>
            <person name="Clum A."/>
            <person name="Daum C."/>
            <person name="Haridas S."/>
            <person name="He G."/>
            <person name="LaButti K."/>
            <person name="Lipzen A."/>
            <person name="Mondo S."/>
            <person name="Riley R."/>
            <person name="Salamov A."/>
            <person name="Simmons B.A."/>
            <person name="Magnuson J.K."/>
            <person name="Henrissat B."/>
            <person name="Mortensen U.H."/>
            <person name="Larsen T.O."/>
            <person name="Devries R.P."/>
            <person name="Grigoriev I.V."/>
            <person name="Machida M."/>
            <person name="Baker S.E."/>
            <person name="Andersen M.R."/>
        </authorList>
    </citation>
    <scope>NUCLEOTIDE SEQUENCE [LARGE SCALE GENOMIC DNA]</scope>
    <source>
        <strain evidence="1">IBT 14317</strain>
    </source>
</reference>
<dbReference type="EMBL" id="ML735247">
    <property type="protein sequence ID" value="KAE8391204.1"/>
    <property type="molecule type" value="Genomic_DNA"/>
</dbReference>
<organism evidence="1">
    <name type="scientific">Petromyces alliaceus</name>
    <name type="common">Aspergillus alliaceus</name>
    <dbReference type="NCBI Taxonomy" id="209559"/>
    <lineage>
        <taxon>Eukaryota</taxon>
        <taxon>Fungi</taxon>
        <taxon>Dikarya</taxon>
        <taxon>Ascomycota</taxon>
        <taxon>Pezizomycotina</taxon>
        <taxon>Eurotiomycetes</taxon>
        <taxon>Eurotiomycetidae</taxon>
        <taxon>Eurotiales</taxon>
        <taxon>Aspergillaceae</taxon>
        <taxon>Aspergillus</taxon>
        <taxon>Aspergillus subgen. Circumdati</taxon>
    </lineage>
</organism>
<dbReference type="OrthoDB" id="2142040at2759"/>
<accession>A0A5N7CAN5</accession>
<name>A0A5N7CAN5_PETAA</name>
<dbReference type="AlphaFoldDB" id="A0A5N7CAN5"/>
<evidence type="ECO:0000313" key="1">
    <source>
        <dbReference type="EMBL" id="KAE8391204.1"/>
    </source>
</evidence>
<gene>
    <name evidence="1" type="ORF">BDV23DRAFT_72606</name>
</gene>
<sequence length="155" mass="17468">MKAPSRIEALQDTCQRVVDIAGLLQQQGVCLRFLNYHYDQYFNLLDNREVIGRRIKEVEYTAKPAKRPVITDIIKDGCPLGEATTSFEQAVLDCKRSLGELHFNFKPASAVLLISRVDDDPQGRDNYEWSQEEQGPRGDAVLLSRPAGCAARCVR</sequence>
<dbReference type="Proteomes" id="UP000326877">
    <property type="component" value="Unassembled WGS sequence"/>
</dbReference>
<protein>
    <submittedName>
        <fullName evidence="1">Uncharacterized protein</fullName>
    </submittedName>
</protein>